<dbReference type="GO" id="GO:1990133">
    <property type="term" value="C:molybdopterin adenylyltransferase complex"/>
    <property type="evidence" value="ECO:0007669"/>
    <property type="project" value="TreeGrafter"/>
</dbReference>
<accession>A0A545TI70</accession>
<dbReference type="InterPro" id="IPR016155">
    <property type="entry name" value="Mopterin_synth/thiamin_S_b"/>
</dbReference>
<dbReference type="InterPro" id="IPR003749">
    <property type="entry name" value="ThiS/MoaD-like"/>
</dbReference>
<reference evidence="4 5" key="1">
    <citation type="submission" date="2019-06" db="EMBL/GenBank/DDBJ databases">
        <title>Draft genome of Aliikangiella marina GYP-15.</title>
        <authorList>
            <person name="Wang G."/>
        </authorList>
    </citation>
    <scope>NUCLEOTIDE SEQUENCE [LARGE SCALE GENOMIC DNA]</scope>
    <source>
        <strain evidence="4 5">GYP-15</strain>
    </source>
</reference>
<keyword evidence="1" id="KW-0547">Nucleotide-binding</keyword>
<comment type="similarity">
    <text evidence="2">Belongs to the MoaD family.</text>
</comment>
<name>A0A545TI70_9GAMM</name>
<dbReference type="OrthoDB" id="9801945at2"/>
<evidence type="ECO:0000256" key="2">
    <source>
        <dbReference type="ARBA" id="ARBA00024200"/>
    </source>
</evidence>
<dbReference type="PANTHER" id="PTHR33359:SF1">
    <property type="entry name" value="MOLYBDOPTERIN SYNTHASE SULFUR CARRIER SUBUNIT"/>
    <property type="match status" value="1"/>
</dbReference>
<evidence type="ECO:0000256" key="3">
    <source>
        <dbReference type="ARBA" id="ARBA00024247"/>
    </source>
</evidence>
<evidence type="ECO:0000313" key="5">
    <source>
        <dbReference type="Proteomes" id="UP000317839"/>
    </source>
</evidence>
<dbReference type="GO" id="GO:0000166">
    <property type="term" value="F:nucleotide binding"/>
    <property type="evidence" value="ECO:0007669"/>
    <property type="project" value="UniProtKB-KW"/>
</dbReference>
<dbReference type="AlphaFoldDB" id="A0A545TI70"/>
<dbReference type="Pfam" id="PF02597">
    <property type="entry name" value="ThiS"/>
    <property type="match status" value="1"/>
</dbReference>
<gene>
    <name evidence="4" type="ORF">FLL45_02955</name>
</gene>
<dbReference type="EMBL" id="VIKR01000001">
    <property type="protein sequence ID" value="TQV76927.1"/>
    <property type="molecule type" value="Genomic_DNA"/>
</dbReference>
<dbReference type="InterPro" id="IPR012675">
    <property type="entry name" value="Beta-grasp_dom_sf"/>
</dbReference>
<dbReference type="RefSeq" id="WP_142888287.1">
    <property type="nucleotide sequence ID" value="NZ_VIKR01000001.1"/>
</dbReference>
<dbReference type="InterPro" id="IPR044672">
    <property type="entry name" value="MOCS2A"/>
</dbReference>
<dbReference type="Proteomes" id="UP000317839">
    <property type="component" value="Unassembled WGS sequence"/>
</dbReference>
<dbReference type="GO" id="GO:0006777">
    <property type="term" value="P:Mo-molybdopterin cofactor biosynthetic process"/>
    <property type="evidence" value="ECO:0007669"/>
    <property type="project" value="InterPro"/>
</dbReference>
<dbReference type="SUPFAM" id="SSF54285">
    <property type="entry name" value="MoaD/ThiS"/>
    <property type="match status" value="1"/>
</dbReference>
<dbReference type="UniPathway" id="UPA00344"/>
<evidence type="ECO:0000256" key="1">
    <source>
        <dbReference type="ARBA" id="ARBA00022741"/>
    </source>
</evidence>
<protein>
    <recommendedName>
        <fullName evidence="3">Molybdopterin synthase sulfur carrier subunit</fullName>
    </recommendedName>
</protein>
<organism evidence="4 5">
    <name type="scientific">Aliikangiella marina</name>
    <dbReference type="NCBI Taxonomy" id="1712262"/>
    <lineage>
        <taxon>Bacteria</taxon>
        <taxon>Pseudomonadati</taxon>
        <taxon>Pseudomonadota</taxon>
        <taxon>Gammaproteobacteria</taxon>
        <taxon>Oceanospirillales</taxon>
        <taxon>Pleioneaceae</taxon>
        <taxon>Aliikangiella</taxon>
    </lineage>
</organism>
<dbReference type="CDD" id="cd00754">
    <property type="entry name" value="Ubl_MoaD"/>
    <property type="match status" value="1"/>
</dbReference>
<keyword evidence="5" id="KW-1185">Reference proteome</keyword>
<dbReference type="PANTHER" id="PTHR33359">
    <property type="entry name" value="MOLYBDOPTERIN SYNTHASE SULFUR CARRIER SUBUNIT"/>
    <property type="match status" value="1"/>
</dbReference>
<evidence type="ECO:0000313" key="4">
    <source>
        <dbReference type="EMBL" id="TQV76927.1"/>
    </source>
</evidence>
<comment type="caution">
    <text evidence="4">The sequence shown here is derived from an EMBL/GenBank/DDBJ whole genome shotgun (WGS) entry which is preliminary data.</text>
</comment>
<dbReference type="Gene3D" id="3.10.20.30">
    <property type="match status" value="1"/>
</dbReference>
<sequence length="85" mass="9281">MKITVLFFASFKERLGVSDIEIIIDEGSSLSDLCEQLAARGEQWQTLFAEAEKLIKASINHEMADLSDCLADGDEVAFFPPVTGG</sequence>
<proteinExistence type="inferred from homology"/>